<keyword evidence="2" id="KW-0378">Hydrolase</keyword>
<keyword evidence="1" id="KW-1133">Transmembrane helix</keyword>
<feature type="transmembrane region" description="Helical" evidence="1">
    <location>
        <begin position="125"/>
        <end position="148"/>
    </location>
</feature>
<sequence>MDLITQGVLGAACAQAGLHHKDPRNAWLVGALAGMAADLDVLISSKQEPLLTMLYHRSFTHSLIFIPTGAIIVTLILLLFKRFRVQWGYTLGAALIGYATHGLLDAFTSYGTQLYWPFSNVRISWDIVSIVDPLFTIILLIGIVWTIVFSSRKGVIISLVFAALFLAFNAVQHQRALTAGYHYSAANNLHLTRVRAFPKLASSTHWRLVGQAGKDLFVADVYTPLYKASQLTPVARLPLFNNELPAFVQSSPTLMREFAIFQWFTDDYLVLASKQPFVLADGRYLSGARPVYSFWGIQFKPGENHIQRRGAIKLEDASHENSNTGHR</sequence>
<evidence type="ECO:0000256" key="1">
    <source>
        <dbReference type="SAM" id="Phobius"/>
    </source>
</evidence>
<proteinExistence type="predicted"/>
<dbReference type="PANTHER" id="PTHR40031">
    <property type="entry name" value="HYPOTHETICAL MEMBRANE SPANNING PROTEIN"/>
    <property type="match status" value="1"/>
</dbReference>
<keyword evidence="3" id="KW-1185">Reference proteome</keyword>
<name>A0ABV8CH68_9GAMM</name>
<dbReference type="Proteomes" id="UP001595758">
    <property type="component" value="Unassembled WGS sequence"/>
</dbReference>
<comment type="caution">
    <text evidence="2">The sequence shown here is derived from an EMBL/GenBank/DDBJ whole genome shotgun (WGS) entry which is preliminary data.</text>
</comment>
<dbReference type="Pfam" id="PF04307">
    <property type="entry name" value="YdjM"/>
    <property type="match status" value="1"/>
</dbReference>
<feature type="transmembrane region" description="Helical" evidence="1">
    <location>
        <begin position="86"/>
        <end position="104"/>
    </location>
</feature>
<dbReference type="EMBL" id="JBHSAB010000024">
    <property type="protein sequence ID" value="MFC3909572.1"/>
    <property type="molecule type" value="Genomic_DNA"/>
</dbReference>
<dbReference type="InterPro" id="IPR053170">
    <property type="entry name" value="Transcription_regulator"/>
</dbReference>
<organism evidence="2 3">
    <name type="scientific">Legionella dresdenensis</name>
    <dbReference type="NCBI Taxonomy" id="450200"/>
    <lineage>
        <taxon>Bacteria</taxon>
        <taxon>Pseudomonadati</taxon>
        <taxon>Pseudomonadota</taxon>
        <taxon>Gammaproteobacteria</taxon>
        <taxon>Legionellales</taxon>
        <taxon>Legionellaceae</taxon>
        <taxon>Legionella</taxon>
    </lineage>
</organism>
<protein>
    <submittedName>
        <fullName evidence="2">Metal-dependent hydrolase</fullName>
    </submittedName>
</protein>
<accession>A0ABV8CH68</accession>
<dbReference type="InterPro" id="IPR007404">
    <property type="entry name" value="YdjM-like"/>
</dbReference>
<keyword evidence="1" id="KW-0472">Membrane</keyword>
<evidence type="ECO:0000313" key="3">
    <source>
        <dbReference type="Proteomes" id="UP001595758"/>
    </source>
</evidence>
<dbReference type="RefSeq" id="WP_382343911.1">
    <property type="nucleotide sequence ID" value="NZ_JBHSAB010000024.1"/>
</dbReference>
<reference evidence="3" key="1">
    <citation type="journal article" date="2019" name="Int. J. Syst. Evol. Microbiol.">
        <title>The Global Catalogue of Microorganisms (GCM) 10K type strain sequencing project: providing services to taxonomists for standard genome sequencing and annotation.</title>
        <authorList>
            <consortium name="The Broad Institute Genomics Platform"/>
            <consortium name="The Broad Institute Genome Sequencing Center for Infectious Disease"/>
            <person name="Wu L."/>
            <person name="Ma J."/>
        </authorList>
    </citation>
    <scope>NUCLEOTIDE SEQUENCE [LARGE SCALE GENOMIC DNA]</scope>
    <source>
        <strain evidence="3">CCUG 59858</strain>
    </source>
</reference>
<dbReference type="GO" id="GO:0016787">
    <property type="term" value="F:hydrolase activity"/>
    <property type="evidence" value="ECO:0007669"/>
    <property type="project" value="UniProtKB-KW"/>
</dbReference>
<evidence type="ECO:0000313" key="2">
    <source>
        <dbReference type="EMBL" id="MFC3909572.1"/>
    </source>
</evidence>
<feature type="transmembrane region" description="Helical" evidence="1">
    <location>
        <begin position="154"/>
        <end position="171"/>
    </location>
</feature>
<dbReference type="PANTHER" id="PTHR40031:SF1">
    <property type="entry name" value="MEMBRANE-BOUND METAL-DEPENDENT HYDROLASE"/>
    <property type="match status" value="1"/>
</dbReference>
<gene>
    <name evidence="2" type="ORF">ACFORL_10875</name>
</gene>
<keyword evidence="1" id="KW-0812">Transmembrane</keyword>
<feature type="transmembrane region" description="Helical" evidence="1">
    <location>
        <begin position="63"/>
        <end position="80"/>
    </location>
</feature>